<dbReference type="OrthoDB" id="10598421at2759"/>
<evidence type="ECO:0000313" key="2">
    <source>
        <dbReference type="EMBL" id="KAG2329421.1"/>
    </source>
</evidence>
<protein>
    <submittedName>
        <fullName evidence="2">Uncharacterized protein</fullName>
    </submittedName>
</protein>
<keyword evidence="3" id="KW-1185">Reference proteome</keyword>
<reference evidence="2 3" key="1">
    <citation type="submission" date="2020-02" db="EMBL/GenBank/DDBJ databases">
        <authorList>
            <person name="Ma Q."/>
            <person name="Huang Y."/>
            <person name="Song X."/>
            <person name="Pei D."/>
        </authorList>
    </citation>
    <scope>NUCLEOTIDE SEQUENCE [LARGE SCALE GENOMIC DNA]</scope>
    <source>
        <strain evidence="2">Sxm20200214</strain>
        <tissue evidence="2">Leaf</tissue>
    </source>
</reference>
<dbReference type="EMBL" id="JAAMPC010000001">
    <property type="protein sequence ID" value="KAG2329421.1"/>
    <property type="molecule type" value="Genomic_DNA"/>
</dbReference>
<comment type="caution">
    <text evidence="2">The sequence shown here is derived from an EMBL/GenBank/DDBJ whole genome shotgun (WGS) entry which is preliminary data.</text>
</comment>
<name>A0A8X7WGX0_BRACI</name>
<dbReference type="AlphaFoldDB" id="A0A8X7WGX0"/>
<dbReference type="Proteomes" id="UP000886595">
    <property type="component" value="Unassembled WGS sequence"/>
</dbReference>
<sequence length="176" mass="20041">MRSNQISRSEDSDKSSAKAPEISTSASMAKNPAKSPPKLQLNRPLVPWIRKNSLDDLNASSRDGTAPFHGRRQCGFKKDDNKSLLMLFTKQRLCEEGEIWIEYSRSRKYTEEDAKTVMIQILNVVHVVISEVLYIENSNLRFRVKERHTSGTSSHRNLKKAALTLTSRCFQELESG</sequence>
<gene>
    <name evidence="2" type="ORF">Bca52824_000601</name>
</gene>
<organism evidence="2 3">
    <name type="scientific">Brassica carinata</name>
    <name type="common">Ethiopian mustard</name>
    <name type="synonym">Abyssinian cabbage</name>
    <dbReference type="NCBI Taxonomy" id="52824"/>
    <lineage>
        <taxon>Eukaryota</taxon>
        <taxon>Viridiplantae</taxon>
        <taxon>Streptophyta</taxon>
        <taxon>Embryophyta</taxon>
        <taxon>Tracheophyta</taxon>
        <taxon>Spermatophyta</taxon>
        <taxon>Magnoliopsida</taxon>
        <taxon>eudicotyledons</taxon>
        <taxon>Gunneridae</taxon>
        <taxon>Pentapetalae</taxon>
        <taxon>rosids</taxon>
        <taxon>malvids</taxon>
        <taxon>Brassicales</taxon>
        <taxon>Brassicaceae</taxon>
        <taxon>Brassiceae</taxon>
        <taxon>Brassica</taxon>
    </lineage>
</organism>
<feature type="region of interest" description="Disordered" evidence="1">
    <location>
        <begin position="1"/>
        <end position="42"/>
    </location>
</feature>
<evidence type="ECO:0000313" key="3">
    <source>
        <dbReference type="Proteomes" id="UP000886595"/>
    </source>
</evidence>
<proteinExistence type="predicted"/>
<evidence type="ECO:0000256" key="1">
    <source>
        <dbReference type="SAM" id="MobiDB-lite"/>
    </source>
</evidence>
<accession>A0A8X7WGX0</accession>